<keyword evidence="2" id="KW-1185">Reference proteome</keyword>
<gene>
    <name evidence="1" type="primary">menD</name>
    <name evidence="1" type="ORF">ACEZ3G_11575</name>
</gene>
<dbReference type="EC" id="2.2.1.9" evidence="1"/>
<protein>
    <submittedName>
        <fullName evidence="1">2-succinyl-5-enolpyruvyl-6-hydroxy-3-cyclohexene-1-carboxylic-acid synthase</fullName>
        <ecNumber evidence="1">2.2.1.9</ecNumber>
    </submittedName>
</protein>
<sequence length="589" mass="66871">MKHSSIPSARSVVQHCKAKGLENVVISPGSRNAPLTIGFSEDPFFKCFSIVDERCAGFFALGIAQQIRRPVVLVCTSGSALLNYYPAIAEAFYSDIPLVVISADRPAYKVDIGDGQTIRQDRVFDRHIGYSANLRQDISHSTERISYYAPQWLTGGSVDRLQQEVLTFNVQELNKAINIALKERTPVHINIPFEEPLYDVSKAPPVDPELVFNDEESNLEIKMETFWDVWNASERKMILVGVNPPNTIEQQFLDVLAKDPSVVVLTETTSNLHHPNFFPSIDSIIAPVEKLEDNATVFKKLQPDLLFTFGGLIVSKKIKAFLREYRPRHHWHVDSKKALNTFFCLSHHFKMDANAFFRDFVQGIKPISSNYYRQWNALKEHYLEKREAYLNEMPFSDMTVFNHVLKSIPPNYQLQLANSSTVRYAQLFDQDPSVKVYCNRGTSGIDGSTSTAIGASMYHKEPTIFISGDLGFLYDSNGLWNTHIRPDFRIIVVNNGGGGIFRILPGKEDTANFETYFETVHGLNAKNLCQMFGISYRSSDNQKSLQVALNDFFNESNKPQLLEVFTPRFTNNKILLGYFDFISSEIINH</sequence>
<dbReference type="EMBL" id="JBHFPV010000002">
    <property type="protein sequence ID" value="MFH6604120.1"/>
    <property type="molecule type" value="Genomic_DNA"/>
</dbReference>
<evidence type="ECO:0000313" key="1">
    <source>
        <dbReference type="EMBL" id="MFH6604120.1"/>
    </source>
</evidence>
<accession>A0ACC7LM47</accession>
<proteinExistence type="predicted"/>
<evidence type="ECO:0000313" key="2">
    <source>
        <dbReference type="Proteomes" id="UP001595191"/>
    </source>
</evidence>
<comment type="caution">
    <text evidence="1">The sequence shown here is derived from an EMBL/GenBank/DDBJ whole genome shotgun (WGS) entry which is preliminary data.</text>
</comment>
<organism evidence="1 2">
    <name type="scientific">Meishania litoralis</name>
    <dbReference type="NCBI Taxonomy" id="3434685"/>
    <lineage>
        <taxon>Bacteria</taxon>
        <taxon>Pseudomonadati</taxon>
        <taxon>Bacteroidota</taxon>
        <taxon>Flavobacteriia</taxon>
        <taxon>Flavobacteriales</taxon>
        <taxon>Flavobacteriaceae</taxon>
        <taxon>Meishania</taxon>
    </lineage>
</organism>
<keyword evidence="1" id="KW-0808">Transferase</keyword>
<name>A0ACC7LM47_9FLAO</name>
<reference evidence="1" key="1">
    <citation type="submission" date="2024-09" db="EMBL/GenBank/DDBJ databases">
        <authorList>
            <person name="Liu J."/>
        </authorList>
    </citation>
    <scope>NUCLEOTIDE SEQUENCE</scope>
    <source>
        <strain evidence="1">NBU2967</strain>
    </source>
</reference>
<dbReference type="Proteomes" id="UP001595191">
    <property type="component" value="Unassembled WGS sequence"/>
</dbReference>